<dbReference type="RefSeq" id="WP_042802210.1">
    <property type="nucleotide sequence ID" value="NZ_AVSP01000008.1"/>
</dbReference>
<reference evidence="2 3" key="1">
    <citation type="journal article" date="2014" name="Genome Announc.">
        <title>Genome Sequence of a Presumptive Mannheimia haemolytica Strain with an A1/A6-Cross-Reactive Serotype from a White-Tailed Deer (Odocoileus virginianus).</title>
        <authorList>
            <person name="Lawrence P.K."/>
            <person name="Bey R.F."/>
            <person name="Wiener B."/>
            <person name="Kittichotirat W."/>
            <person name="Bumgarner R.E."/>
        </authorList>
    </citation>
    <scope>NUCLEOTIDE SEQUENCE [LARGE SCALE GENOMIC DNA]</scope>
    <source>
        <strain evidence="2 3">PKL10</strain>
    </source>
</reference>
<name>A0A011NDL7_9PAST</name>
<dbReference type="InterPro" id="IPR025157">
    <property type="entry name" value="Hemagglutinin_rpt"/>
</dbReference>
<dbReference type="GO" id="GO:0003824">
    <property type="term" value="F:catalytic activity"/>
    <property type="evidence" value="ECO:0007669"/>
    <property type="project" value="UniProtKB-ARBA"/>
</dbReference>
<evidence type="ECO:0000259" key="1">
    <source>
        <dbReference type="Pfam" id="PF13018"/>
    </source>
</evidence>
<dbReference type="InterPro" id="IPR024973">
    <property type="entry name" value="ESPR"/>
</dbReference>
<keyword evidence="3" id="KW-1185">Reference proteome</keyword>
<sequence length="262" mass="28036">MNNIHQVIFSKSTQQFVVVSELAKSAGKPKAVSAGSVDIVSILQNFSEKRPLGTTDTQTNRSDNKNSSWSVGAFIGKSQESSGLGVEGAANVGKGYANSDSKVQNLTEINSDSLSIKTKETTTLKGAVANINHLALDTKNLHIESVQDTEKYDSKQTQGGVSASFAWGSGGSASAQFSQNKAKVDYAQVAQQSGFNIKESSNIKVAENTHLKGGVLNAQGDKANHQMTTGTLTTESIENRSDIKVSSVRVQARIWGKWQRLR</sequence>
<dbReference type="OrthoDB" id="6455404at2"/>
<protein>
    <recommendedName>
        <fullName evidence="1">ESPR domain-containing protein</fullName>
    </recommendedName>
</protein>
<dbReference type="EMBL" id="JANJ01000003">
    <property type="protein sequence ID" value="EXI62647.1"/>
    <property type="molecule type" value="Genomic_DNA"/>
</dbReference>
<proteinExistence type="predicted"/>
<dbReference type="PATRIC" id="fig|1450449.3.peg.842"/>
<evidence type="ECO:0000313" key="3">
    <source>
        <dbReference type="Proteomes" id="UP000054123"/>
    </source>
</evidence>
<gene>
    <name evidence="2" type="ORF">AK33_04375</name>
</gene>
<accession>A0A011NDL7</accession>
<organism evidence="2 3">
    <name type="scientific">Mannheimia granulomatis</name>
    <dbReference type="NCBI Taxonomy" id="85402"/>
    <lineage>
        <taxon>Bacteria</taxon>
        <taxon>Pseudomonadati</taxon>
        <taxon>Pseudomonadota</taxon>
        <taxon>Gammaproteobacteria</taxon>
        <taxon>Pasteurellales</taxon>
        <taxon>Pasteurellaceae</taxon>
        <taxon>Mannheimia</taxon>
    </lineage>
</organism>
<feature type="domain" description="ESPR" evidence="1">
    <location>
        <begin position="1"/>
        <end position="41"/>
    </location>
</feature>
<comment type="caution">
    <text evidence="2">The sequence shown here is derived from an EMBL/GenBank/DDBJ whole genome shotgun (WGS) entry which is preliminary data.</text>
</comment>
<dbReference type="Pfam" id="PF13332">
    <property type="entry name" value="Fil_haemagg_2"/>
    <property type="match status" value="1"/>
</dbReference>
<evidence type="ECO:0000313" key="2">
    <source>
        <dbReference type="EMBL" id="EXI62647.1"/>
    </source>
</evidence>
<dbReference type="Pfam" id="PF13018">
    <property type="entry name" value="ESPR"/>
    <property type="match status" value="1"/>
</dbReference>
<dbReference type="Proteomes" id="UP000054123">
    <property type="component" value="Unassembled WGS sequence"/>
</dbReference>
<dbReference type="AlphaFoldDB" id="A0A011NDL7"/>